<proteinExistence type="predicted"/>
<evidence type="ECO:0000313" key="3">
    <source>
        <dbReference type="EMBL" id="SYX85488.1"/>
    </source>
</evidence>
<protein>
    <recommendedName>
        <fullName evidence="2">DUF5643 domain-containing protein</fullName>
    </recommendedName>
</protein>
<feature type="domain" description="DUF5643" evidence="2">
    <location>
        <begin position="189"/>
        <end position="317"/>
    </location>
</feature>
<organism evidence="3 4">
    <name type="scientific">Paenibacillus alvei</name>
    <name type="common">Bacillus alvei</name>
    <dbReference type="NCBI Taxonomy" id="44250"/>
    <lineage>
        <taxon>Bacteria</taxon>
        <taxon>Bacillati</taxon>
        <taxon>Bacillota</taxon>
        <taxon>Bacilli</taxon>
        <taxon>Bacillales</taxon>
        <taxon>Paenibacillaceae</taxon>
        <taxon>Paenibacillus</taxon>
    </lineage>
</organism>
<dbReference type="AlphaFoldDB" id="A0A383RER5"/>
<dbReference type="Proteomes" id="UP000304148">
    <property type="component" value="Chromosome"/>
</dbReference>
<gene>
    <name evidence="3" type="ORF">PBLR_13910</name>
</gene>
<evidence type="ECO:0000313" key="4">
    <source>
        <dbReference type="Proteomes" id="UP000304148"/>
    </source>
</evidence>
<dbReference type="InterPro" id="IPR040680">
    <property type="entry name" value="DUF5643"/>
</dbReference>
<feature type="chain" id="PRO_5038917510" description="DUF5643 domain-containing protein" evidence="1">
    <location>
        <begin position="32"/>
        <end position="324"/>
    </location>
</feature>
<sequence length="324" mass="35828">MEMNTYKQSLLKKMIAVTCIAAVLGTGAGMAVLDLPTASAAASGSSVFQDWGDSGVKAASKKGLTTVKGAKATKDGVTLSVPELMYDGLRFVMVLRSEGGENPLYANKSYLTNGQPLQVDKLSMLASSVPVEKGKENNMCMIEFTNAIDPKTGDPILPNEFELTINAKFEAAEMTLVIPVKNISKRDINIQPNAKKNTQKFSYEVMNLRMTDATTMLQIHSKGEIPSSSTKRPNEYHQSKMYYEIVDDKGKVLQQSMLGVYAKKPEKEYNEKIMYAPSTSGTKFITVKPYTLFVNKKGMPLEDKKRNMIKDYHKALEMKIQVTS</sequence>
<evidence type="ECO:0000259" key="2">
    <source>
        <dbReference type="Pfam" id="PF18705"/>
    </source>
</evidence>
<name>A0A383RER5_PAEAL</name>
<keyword evidence="1" id="KW-0732">Signal</keyword>
<reference evidence="4" key="1">
    <citation type="submission" date="2018-08" db="EMBL/GenBank/DDBJ databases">
        <authorList>
            <person name="Chevrot R."/>
        </authorList>
    </citation>
    <scope>NUCLEOTIDE SEQUENCE [LARGE SCALE GENOMIC DNA]</scope>
</reference>
<dbReference type="EMBL" id="LS992241">
    <property type="protein sequence ID" value="SYX85488.1"/>
    <property type="molecule type" value="Genomic_DNA"/>
</dbReference>
<dbReference type="Pfam" id="PF18705">
    <property type="entry name" value="DUF5643"/>
    <property type="match status" value="1"/>
</dbReference>
<evidence type="ECO:0000256" key="1">
    <source>
        <dbReference type="SAM" id="SignalP"/>
    </source>
</evidence>
<feature type="signal peptide" evidence="1">
    <location>
        <begin position="1"/>
        <end position="31"/>
    </location>
</feature>
<accession>A0A383RER5</accession>